<keyword evidence="6" id="KW-0238">DNA-binding</keyword>
<evidence type="ECO:0000256" key="4">
    <source>
        <dbReference type="ARBA" id="ARBA00023004"/>
    </source>
</evidence>
<dbReference type="EMBL" id="CP096019">
    <property type="protein sequence ID" value="UPM44139.1"/>
    <property type="molecule type" value="Genomic_DNA"/>
</dbReference>
<dbReference type="Gene3D" id="2.30.30.90">
    <property type="match status" value="1"/>
</dbReference>
<sequence>MLSDVMEDYLKTIYVLHQETGTQVATSAIADRMNVTSPTVTSMIDKLEERGLVEREKYKGVELTPEGETVAIEVLRHHRLIEAYLASELDYDWTDVHEEADRLEHYISERFEKRIAELLGDPRVDPHGDPIPTADLSPPQEESGQRLIDCDVGEHVVIKRVRHRTDEELRYLSEAGVTPGTEVEIIEIAPFGMITVDGEHGRQSLPDEIAQLIRVTPVAELVQ</sequence>
<dbReference type="InterPro" id="IPR036421">
    <property type="entry name" value="Fe_dep_repressor_sf"/>
</dbReference>
<dbReference type="Pfam" id="PF02742">
    <property type="entry name" value="Fe_dep_repr_C"/>
    <property type="match status" value="1"/>
</dbReference>
<evidence type="ECO:0000313" key="11">
    <source>
        <dbReference type="Proteomes" id="UP000831768"/>
    </source>
</evidence>
<organism evidence="10 11">
    <name type="scientific">Halocatena salina</name>
    <dbReference type="NCBI Taxonomy" id="2934340"/>
    <lineage>
        <taxon>Archaea</taxon>
        <taxon>Methanobacteriati</taxon>
        <taxon>Methanobacteriota</taxon>
        <taxon>Stenosarchaea group</taxon>
        <taxon>Halobacteria</taxon>
        <taxon>Halobacteriales</taxon>
        <taxon>Natronomonadaceae</taxon>
        <taxon>Halocatena</taxon>
    </lineage>
</organism>
<dbReference type="InterPro" id="IPR022689">
    <property type="entry name" value="Iron_dep_repressor"/>
</dbReference>
<comment type="subcellular location">
    <subcellularLocation>
        <location evidence="1">Cytoplasm</location>
    </subcellularLocation>
</comment>
<evidence type="ECO:0000256" key="3">
    <source>
        <dbReference type="ARBA" id="ARBA00011738"/>
    </source>
</evidence>
<keyword evidence="11" id="KW-1185">Reference proteome</keyword>
<dbReference type="SMART" id="SM00899">
    <property type="entry name" value="FeoA"/>
    <property type="match status" value="1"/>
</dbReference>
<dbReference type="GeneID" id="71926790"/>
<keyword evidence="5" id="KW-0805">Transcription regulation</keyword>
<dbReference type="GO" id="GO:0003677">
    <property type="term" value="F:DNA binding"/>
    <property type="evidence" value="ECO:0007669"/>
    <property type="project" value="UniProtKB-KW"/>
</dbReference>
<dbReference type="InterPro" id="IPR007167">
    <property type="entry name" value="Fe-transptr_FeoA-like"/>
</dbReference>
<keyword evidence="7" id="KW-0804">Transcription</keyword>
<dbReference type="InterPro" id="IPR050536">
    <property type="entry name" value="DtxR_MntR_Metal-Reg"/>
</dbReference>
<dbReference type="InterPro" id="IPR001367">
    <property type="entry name" value="Fe_dep_repressor"/>
</dbReference>
<dbReference type="PANTHER" id="PTHR33238">
    <property type="entry name" value="IRON (METAL) DEPENDENT REPRESSOR, DTXR FAMILY"/>
    <property type="match status" value="1"/>
</dbReference>
<dbReference type="GO" id="GO:0003700">
    <property type="term" value="F:DNA-binding transcription factor activity"/>
    <property type="evidence" value="ECO:0007669"/>
    <property type="project" value="InterPro"/>
</dbReference>
<evidence type="ECO:0000256" key="1">
    <source>
        <dbReference type="ARBA" id="ARBA00004496"/>
    </source>
</evidence>
<dbReference type="SUPFAM" id="SSF50037">
    <property type="entry name" value="C-terminal domain of transcriptional repressors"/>
    <property type="match status" value="1"/>
</dbReference>
<dbReference type="Pfam" id="PF04023">
    <property type="entry name" value="FeoA"/>
    <property type="match status" value="1"/>
</dbReference>
<dbReference type="GO" id="GO:0005737">
    <property type="term" value="C:cytoplasm"/>
    <property type="evidence" value="ECO:0007669"/>
    <property type="project" value="UniProtKB-SubCell"/>
</dbReference>
<evidence type="ECO:0000256" key="6">
    <source>
        <dbReference type="ARBA" id="ARBA00023125"/>
    </source>
</evidence>
<dbReference type="InterPro" id="IPR038157">
    <property type="entry name" value="FeoA_core_dom"/>
</dbReference>
<keyword evidence="4" id="KW-0408">Iron</keyword>
<dbReference type="Gene3D" id="1.10.60.10">
    <property type="entry name" value="Iron dependent repressor, metal binding and dimerisation domain"/>
    <property type="match status" value="1"/>
</dbReference>
<evidence type="ECO:0000256" key="2">
    <source>
        <dbReference type="ARBA" id="ARBA00007871"/>
    </source>
</evidence>
<dbReference type="Proteomes" id="UP000831768">
    <property type="component" value="Chromosome"/>
</dbReference>
<evidence type="ECO:0000256" key="5">
    <source>
        <dbReference type="ARBA" id="ARBA00023015"/>
    </source>
</evidence>
<dbReference type="GO" id="GO:0046914">
    <property type="term" value="F:transition metal ion binding"/>
    <property type="evidence" value="ECO:0007669"/>
    <property type="project" value="InterPro"/>
</dbReference>
<comment type="subunit">
    <text evidence="3">Homodimer.</text>
</comment>
<dbReference type="AlphaFoldDB" id="A0A8U0A5L2"/>
<dbReference type="GO" id="GO:0046983">
    <property type="term" value="F:protein dimerization activity"/>
    <property type="evidence" value="ECO:0007669"/>
    <property type="project" value="InterPro"/>
</dbReference>
<dbReference type="FunFam" id="1.10.60.10:FF:000004">
    <property type="entry name" value="DtxR family transcriptional regulator"/>
    <property type="match status" value="1"/>
</dbReference>
<name>A0A8U0A5L2_9EURY</name>
<evidence type="ECO:0000313" key="10">
    <source>
        <dbReference type="EMBL" id="UPM44139.1"/>
    </source>
</evidence>
<dbReference type="KEGG" id="haad:MW046_02045"/>
<dbReference type="InterPro" id="IPR036388">
    <property type="entry name" value="WH-like_DNA-bd_sf"/>
</dbReference>
<dbReference type="SMART" id="SM00529">
    <property type="entry name" value="HTH_DTXR"/>
    <property type="match status" value="1"/>
</dbReference>
<proteinExistence type="inferred from homology"/>
<dbReference type="RefSeq" id="WP_247994793.1">
    <property type="nucleotide sequence ID" value="NZ_CP096019.1"/>
</dbReference>
<dbReference type="SMART" id="SM00347">
    <property type="entry name" value="HTH_MARR"/>
    <property type="match status" value="1"/>
</dbReference>
<accession>A0A8U0A5L2</accession>
<dbReference type="PROSITE" id="PS50944">
    <property type="entry name" value="HTH_DTXR"/>
    <property type="match status" value="1"/>
</dbReference>
<dbReference type="SUPFAM" id="SSF47979">
    <property type="entry name" value="Iron-dependent repressor protein, dimerization domain"/>
    <property type="match status" value="1"/>
</dbReference>
<dbReference type="PANTHER" id="PTHR33238:SF7">
    <property type="entry name" value="IRON-DEPENDENT TRANSCRIPTIONAL REGULATOR"/>
    <property type="match status" value="1"/>
</dbReference>
<evidence type="ECO:0000259" key="9">
    <source>
        <dbReference type="PROSITE" id="PS50944"/>
    </source>
</evidence>
<dbReference type="InterPro" id="IPR036390">
    <property type="entry name" value="WH_DNA-bd_sf"/>
</dbReference>
<protein>
    <submittedName>
        <fullName evidence="10">Metal-dependent transcriptional regulator</fullName>
    </submittedName>
</protein>
<reference evidence="10" key="1">
    <citation type="submission" date="2022-04" db="EMBL/GenBank/DDBJ databases">
        <title>Halocatena sp. nov., isolated from a salt lake.</title>
        <authorList>
            <person name="Cui H.-L."/>
        </authorList>
    </citation>
    <scope>NUCLEOTIDE SEQUENCE</scope>
    <source>
        <strain evidence="10">AD-1</strain>
    </source>
</reference>
<evidence type="ECO:0000256" key="7">
    <source>
        <dbReference type="ARBA" id="ARBA00023163"/>
    </source>
</evidence>
<feature type="domain" description="HTH dtxR-type" evidence="9">
    <location>
        <begin position="2"/>
        <end position="64"/>
    </location>
</feature>
<gene>
    <name evidence="10" type="ORF">MW046_02045</name>
</gene>
<dbReference type="SUPFAM" id="SSF46785">
    <property type="entry name" value="Winged helix' DNA-binding domain"/>
    <property type="match status" value="1"/>
</dbReference>
<comment type="similarity">
    <text evidence="2">Belongs to the DtxR/MntR family.</text>
</comment>
<dbReference type="Pfam" id="PF01325">
    <property type="entry name" value="Fe_dep_repress"/>
    <property type="match status" value="1"/>
</dbReference>
<feature type="region of interest" description="Disordered" evidence="8">
    <location>
        <begin position="121"/>
        <end position="144"/>
    </location>
</feature>
<dbReference type="InterPro" id="IPR000835">
    <property type="entry name" value="HTH_MarR-typ"/>
</dbReference>
<dbReference type="Gene3D" id="1.10.10.10">
    <property type="entry name" value="Winged helix-like DNA-binding domain superfamily/Winged helix DNA-binding domain"/>
    <property type="match status" value="1"/>
</dbReference>
<dbReference type="InterPro" id="IPR008988">
    <property type="entry name" value="Transcriptional_repressor_C"/>
</dbReference>
<dbReference type="InterPro" id="IPR022687">
    <property type="entry name" value="HTH_DTXR"/>
</dbReference>
<evidence type="ECO:0000256" key="8">
    <source>
        <dbReference type="SAM" id="MobiDB-lite"/>
    </source>
</evidence>